<dbReference type="Gene3D" id="2.50.20.10">
    <property type="entry name" value="Lipoprotein localisation LolA/LolB/LppX"/>
    <property type="match status" value="1"/>
</dbReference>
<keyword evidence="7" id="KW-1185">Reference proteome</keyword>
<gene>
    <name evidence="6" type="ORF">SAMN05444390_10132</name>
</gene>
<sequence>MKRFLLICLLLCLPSLSHALDFEELGEYAESPETLKGEFTQTRFLKSLDASITSTGTFSYEKGGEIRWTTLEPLASELILTPEGIHSDDGSLPEDKTPVMKMISDIFFALLSADWEALEQHFRIEGELVDNRWQVVLFPREETLASAIQQIDLAGGRYLTAMDLHEAGGDVVHIELSDLQP</sequence>
<protein>
    <submittedName>
        <fullName evidence="6">Outer membrane lipoprotein-sorting protein</fullName>
    </submittedName>
</protein>
<comment type="subunit">
    <text evidence="1">Monomer.</text>
</comment>
<evidence type="ECO:0000256" key="2">
    <source>
        <dbReference type="ARBA" id="ARBA00022448"/>
    </source>
</evidence>
<dbReference type="SUPFAM" id="SSF89392">
    <property type="entry name" value="Prokaryotic lipoproteins and lipoprotein localization factors"/>
    <property type="match status" value="1"/>
</dbReference>
<feature type="signal peptide" evidence="5">
    <location>
        <begin position="1"/>
        <end position="19"/>
    </location>
</feature>
<dbReference type="RefSeq" id="WP_104001071.1">
    <property type="nucleotide sequence ID" value="NZ_FNVQ01000001.1"/>
</dbReference>
<dbReference type="AlphaFoldDB" id="A0A1H5TBU4"/>
<evidence type="ECO:0000256" key="5">
    <source>
        <dbReference type="SAM" id="SignalP"/>
    </source>
</evidence>
<dbReference type="CDD" id="cd16325">
    <property type="entry name" value="LolA"/>
    <property type="match status" value="1"/>
</dbReference>
<dbReference type="GO" id="GO:0015031">
    <property type="term" value="P:protein transport"/>
    <property type="evidence" value="ECO:0007669"/>
    <property type="project" value="UniProtKB-KW"/>
</dbReference>
<evidence type="ECO:0000256" key="4">
    <source>
        <dbReference type="ARBA" id="ARBA00022927"/>
    </source>
</evidence>
<dbReference type="InterPro" id="IPR004564">
    <property type="entry name" value="OM_lipoprot_carrier_LolA-like"/>
</dbReference>
<dbReference type="InterPro" id="IPR029046">
    <property type="entry name" value="LolA/LolB/LppX"/>
</dbReference>
<name>A0A1H5TBU4_9GAMM</name>
<evidence type="ECO:0000313" key="6">
    <source>
        <dbReference type="EMBL" id="SEF60259.1"/>
    </source>
</evidence>
<feature type="chain" id="PRO_5009284842" evidence="5">
    <location>
        <begin position="20"/>
        <end position="181"/>
    </location>
</feature>
<evidence type="ECO:0000313" key="7">
    <source>
        <dbReference type="Proteomes" id="UP000236745"/>
    </source>
</evidence>
<dbReference type="Proteomes" id="UP000236745">
    <property type="component" value="Unassembled WGS sequence"/>
</dbReference>
<organism evidence="6 7">
    <name type="scientific">Marinobacterium lutimaris</name>
    <dbReference type="NCBI Taxonomy" id="568106"/>
    <lineage>
        <taxon>Bacteria</taxon>
        <taxon>Pseudomonadati</taxon>
        <taxon>Pseudomonadota</taxon>
        <taxon>Gammaproteobacteria</taxon>
        <taxon>Oceanospirillales</taxon>
        <taxon>Oceanospirillaceae</taxon>
        <taxon>Marinobacterium</taxon>
    </lineage>
</organism>
<evidence type="ECO:0000256" key="3">
    <source>
        <dbReference type="ARBA" id="ARBA00022729"/>
    </source>
</evidence>
<keyword evidence="4" id="KW-0653">Protein transport</keyword>
<proteinExistence type="predicted"/>
<keyword evidence="3 5" id="KW-0732">Signal</keyword>
<reference evidence="6 7" key="1">
    <citation type="submission" date="2016-10" db="EMBL/GenBank/DDBJ databases">
        <authorList>
            <person name="de Groot N.N."/>
        </authorList>
    </citation>
    <scope>NUCLEOTIDE SEQUENCE [LARGE SCALE GENOMIC DNA]</scope>
    <source>
        <strain evidence="6 7">DSM 22012</strain>
    </source>
</reference>
<dbReference type="OrthoDB" id="6372173at2"/>
<evidence type="ECO:0000256" key="1">
    <source>
        <dbReference type="ARBA" id="ARBA00011245"/>
    </source>
</evidence>
<keyword evidence="2" id="KW-0813">Transport</keyword>
<keyword evidence="6" id="KW-0449">Lipoprotein</keyword>
<accession>A0A1H5TBU4</accession>
<dbReference type="EMBL" id="FNVQ01000001">
    <property type="protein sequence ID" value="SEF60259.1"/>
    <property type="molecule type" value="Genomic_DNA"/>
</dbReference>
<dbReference type="Pfam" id="PF03548">
    <property type="entry name" value="LolA"/>
    <property type="match status" value="1"/>
</dbReference>